<dbReference type="GO" id="GO:0003677">
    <property type="term" value="F:DNA binding"/>
    <property type="evidence" value="ECO:0007669"/>
    <property type="project" value="UniProtKB-KW"/>
</dbReference>
<dbReference type="InterPro" id="IPR000524">
    <property type="entry name" value="Tscrpt_reg_HTH_GntR"/>
</dbReference>
<dbReference type="Proteomes" id="UP000051521">
    <property type="component" value="Unassembled WGS sequence"/>
</dbReference>
<dbReference type="SMART" id="SM00345">
    <property type="entry name" value="HTH_GNTR"/>
    <property type="match status" value="1"/>
</dbReference>
<dbReference type="STRING" id="1423751.FC38_GL000733"/>
<keyword evidence="1" id="KW-0805">Transcription regulation</keyword>
<dbReference type="AlphaFoldDB" id="I7K203"/>
<dbReference type="PROSITE" id="PS50949">
    <property type="entry name" value="HTH_GNTR"/>
    <property type="match status" value="1"/>
</dbReference>
<protein>
    <submittedName>
        <fullName evidence="6">Transcriptional regulator</fullName>
    </submittedName>
    <submittedName>
        <fullName evidence="5">UbiC transcription regulator-associated</fullName>
    </submittedName>
</protein>
<dbReference type="PATRIC" id="fig|1423751.3.peg.757"/>
<gene>
    <name evidence="5" type="ORF">BN52_00300</name>
    <name evidence="6" type="ORF">FC38_GL000733</name>
</gene>
<dbReference type="CDD" id="cd07377">
    <property type="entry name" value="WHTH_GntR"/>
    <property type="match status" value="1"/>
</dbReference>
<evidence type="ECO:0000259" key="4">
    <source>
        <dbReference type="PROSITE" id="PS50949"/>
    </source>
</evidence>
<keyword evidence="8" id="KW-1185">Reference proteome</keyword>
<proteinExistence type="predicted"/>
<dbReference type="InterPro" id="IPR036388">
    <property type="entry name" value="WH-like_DNA-bd_sf"/>
</dbReference>
<evidence type="ECO:0000313" key="5">
    <source>
        <dbReference type="EMBL" id="CCI87755.1"/>
    </source>
</evidence>
<dbReference type="SMART" id="SM00866">
    <property type="entry name" value="UTRA"/>
    <property type="match status" value="1"/>
</dbReference>
<dbReference type="PANTHER" id="PTHR44846">
    <property type="entry name" value="MANNOSYL-D-GLYCERATE TRANSPORT/METABOLISM SYSTEM REPRESSOR MNGR-RELATED"/>
    <property type="match status" value="1"/>
</dbReference>
<evidence type="ECO:0000313" key="7">
    <source>
        <dbReference type="Proteomes" id="UP000009326"/>
    </source>
</evidence>
<evidence type="ECO:0000256" key="3">
    <source>
        <dbReference type="ARBA" id="ARBA00023163"/>
    </source>
</evidence>
<dbReference type="RefSeq" id="WP_008474074.1">
    <property type="nucleotide sequence ID" value="NZ_AYZO01000002.1"/>
</dbReference>
<comment type="caution">
    <text evidence="5">The sequence shown here is derived from an EMBL/GenBank/DDBJ whole genome shotgun (WGS) entry which is preliminary data.</text>
</comment>
<dbReference type="EMBL" id="CAKC01000092">
    <property type="protein sequence ID" value="CCI87755.1"/>
    <property type="molecule type" value="Genomic_DNA"/>
</dbReference>
<dbReference type="InterPro" id="IPR028978">
    <property type="entry name" value="Chorismate_lyase_/UTRA_dom_sf"/>
</dbReference>
<reference evidence="6 8" key="2">
    <citation type="journal article" date="2015" name="Genome Announc.">
        <title>Expanding the biotechnology potential of lactobacilli through comparative genomics of 213 strains and associated genera.</title>
        <authorList>
            <person name="Sun Z."/>
            <person name="Harris H.M."/>
            <person name="McCann A."/>
            <person name="Guo C."/>
            <person name="Argimon S."/>
            <person name="Zhang W."/>
            <person name="Yang X."/>
            <person name="Jeffery I.B."/>
            <person name="Cooney J.C."/>
            <person name="Kagawa T.F."/>
            <person name="Liu W."/>
            <person name="Song Y."/>
            <person name="Salvetti E."/>
            <person name="Wrobel A."/>
            <person name="Rasinkangas P."/>
            <person name="Parkhill J."/>
            <person name="Rea M.C."/>
            <person name="O'Sullivan O."/>
            <person name="Ritari J."/>
            <person name="Douillard F.P."/>
            <person name="Paul Ross R."/>
            <person name="Yang R."/>
            <person name="Briner A.E."/>
            <person name="Felis G.E."/>
            <person name="de Vos W.M."/>
            <person name="Barrangou R."/>
            <person name="Klaenhammer T.R."/>
            <person name="Caufield P.W."/>
            <person name="Cui Y."/>
            <person name="Zhang H."/>
            <person name="O'Toole P.W."/>
        </authorList>
    </citation>
    <scope>NUCLEOTIDE SEQUENCE [LARGE SCALE GENOMIC DNA]</scope>
    <source>
        <strain evidence="6 8">DSM 23908</strain>
    </source>
</reference>
<organism evidence="5 7">
    <name type="scientific">Lactobacillus gigeriorum DSM 23908 = CRBIP 24.85</name>
    <dbReference type="NCBI Taxonomy" id="1423751"/>
    <lineage>
        <taxon>Bacteria</taxon>
        <taxon>Bacillati</taxon>
        <taxon>Bacillota</taxon>
        <taxon>Bacilli</taxon>
        <taxon>Lactobacillales</taxon>
        <taxon>Lactobacillaceae</taxon>
        <taxon>Lactobacillus</taxon>
    </lineage>
</organism>
<keyword evidence="2" id="KW-0238">DNA-binding</keyword>
<dbReference type="GO" id="GO:0045892">
    <property type="term" value="P:negative regulation of DNA-templated transcription"/>
    <property type="evidence" value="ECO:0007669"/>
    <property type="project" value="TreeGrafter"/>
</dbReference>
<evidence type="ECO:0000313" key="6">
    <source>
        <dbReference type="EMBL" id="KRN14649.1"/>
    </source>
</evidence>
<evidence type="ECO:0000256" key="1">
    <source>
        <dbReference type="ARBA" id="ARBA00023015"/>
    </source>
</evidence>
<dbReference type="Pfam" id="PF00392">
    <property type="entry name" value="GntR"/>
    <property type="match status" value="1"/>
</dbReference>
<dbReference type="GO" id="GO:0003700">
    <property type="term" value="F:DNA-binding transcription factor activity"/>
    <property type="evidence" value="ECO:0007669"/>
    <property type="project" value="InterPro"/>
</dbReference>
<dbReference type="SUPFAM" id="SSF64288">
    <property type="entry name" value="Chorismate lyase-like"/>
    <property type="match status" value="1"/>
</dbReference>
<feature type="domain" description="HTH gntR-type" evidence="4">
    <location>
        <begin position="1"/>
        <end position="69"/>
    </location>
</feature>
<dbReference type="InterPro" id="IPR011663">
    <property type="entry name" value="UTRA"/>
</dbReference>
<dbReference type="EMBL" id="AYZO01000002">
    <property type="protein sequence ID" value="KRN14649.1"/>
    <property type="molecule type" value="Genomic_DNA"/>
</dbReference>
<dbReference type="Pfam" id="PF07702">
    <property type="entry name" value="UTRA"/>
    <property type="match status" value="1"/>
</dbReference>
<evidence type="ECO:0000256" key="2">
    <source>
        <dbReference type="ARBA" id="ARBA00023125"/>
    </source>
</evidence>
<accession>I7K203</accession>
<keyword evidence="3" id="KW-0804">Transcription</keyword>
<evidence type="ECO:0000313" key="8">
    <source>
        <dbReference type="Proteomes" id="UP000051521"/>
    </source>
</evidence>
<name>I7K203_9LACO</name>
<dbReference type="SUPFAM" id="SSF46785">
    <property type="entry name" value="Winged helix' DNA-binding domain"/>
    <property type="match status" value="1"/>
</dbReference>
<dbReference type="Gene3D" id="1.10.10.10">
    <property type="entry name" value="Winged helix-like DNA-binding domain superfamily/Winged helix DNA-binding domain"/>
    <property type="match status" value="1"/>
</dbReference>
<dbReference type="PANTHER" id="PTHR44846:SF4">
    <property type="entry name" value="HTH GNTR-TYPE DOMAIN-CONTAINING PROTEIN"/>
    <property type="match status" value="1"/>
</dbReference>
<dbReference type="OrthoDB" id="9816541at2"/>
<sequence length="236" mass="27332">MKKYKILANEIIEFIIEKNLKRGYKLPKVNEFQQTFGYGKSTVLQALTLLDQQGIIYKVQGSGVFVRRNPGDLKEYVALTENLGFYSNNQNVKTRVLKLEELRLPPKWAVEKGLPASPCYSVKRIRIKEDGPFVIEHSYYSQQSVPYLSREIVEGSIFSYIRQALGKDIRFSEKYMHVVKLTDEQAEFLQLEENDPALEIKEVFSLSDGQIFDVSRLVYNYKNSKFFSQSSDEILS</sequence>
<dbReference type="Gene3D" id="3.40.1410.10">
    <property type="entry name" value="Chorismate lyase-like"/>
    <property type="match status" value="1"/>
</dbReference>
<reference evidence="5 7" key="1">
    <citation type="submission" date="2012-06" db="EMBL/GenBank/DDBJ databases">
        <title>Draft genome sequence of Lactobacillus gigeriorum CRBIP 24.85T, isolated from chicken crop.</title>
        <authorList>
            <person name="Cousin S."/>
            <person name="Ma L."/>
            <person name="Creno S."/>
            <person name="Clermont D."/>
            <person name="Loux V."/>
            <person name="Bizet C."/>
            <person name="Bouchier C."/>
        </authorList>
    </citation>
    <scope>NUCLEOTIDE SEQUENCE [LARGE SCALE GENOMIC DNA]</scope>
    <source>
        <strain evidence="7">CRBIP 24.85T</strain>
        <strain evidence="5">Type strain: CRBIP 24.85</strain>
    </source>
</reference>
<dbReference type="InterPro" id="IPR036390">
    <property type="entry name" value="WH_DNA-bd_sf"/>
</dbReference>
<dbReference type="InterPro" id="IPR050679">
    <property type="entry name" value="Bact_HTH_transcr_reg"/>
</dbReference>
<dbReference type="Proteomes" id="UP000009326">
    <property type="component" value="Unassembled WGS sequence"/>
</dbReference>